<dbReference type="PROSITE" id="PS51900">
    <property type="entry name" value="CB"/>
    <property type="match status" value="1"/>
</dbReference>
<dbReference type="InterPro" id="IPR004107">
    <property type="entry name" value="Integrase_SAM-like_N"/>
</dbReference>
<dbReference type="Pfam" id="PF00589">
    <property type="entry name" value="Phage_integrase"/>
    <property type="match status" value="1"/>
</dbReference>
<dbReference type="Pfam" id="PF02899">
    <property type="entry name" value="Phage_int_SAM_1"/>
    <property type="match status" value="1"/>
</dbReference>
<keyword evidence="5 10" id="KW-0159">Chromosome partition</keyword>
<sequence length="309" mass="36202">MKEKIDLFVLYLRNERRYSELTIQAYQRDLKEFEDFLLKSGGLQFDQIGYQDVRLFVAFLTERQLSRTTIARKLSSLRSFFKYALQRNWTAVNPLELIQYKSKKQRLPEFFYENEINSILDAAEQDEHPSALRNIALLELLYATGMRVSECCELTLQQIDFTLQIIRVIGKGNKERIVPVGDQAIRAIRQYQMELREELLNKIPKSPYSDYLFLSDKGKPLTAAQVRTILNRLVDKHGLNLSIHPHKLRHTFATHLLNNGADMRSVQELLGHVDLSSTQIYTHVTKDKLKETYLKVHPRAKRQTNFKED</sequence>
<evidence type="ECO:0000313" key="16">
    <source>
        <dbReference type="Proteomes" id="UP000430975"/>
    </source>
</evidence>
<dbReference type="InterPro" id="IPR023009">
    <property type="entry name" value="Tyrosine_recombinase_XerC/XerD"/>
</dbReference>
<feature type="active site" evidence="10">
    <location>
        <position position="171"/>
    </location>
</feature>
<comment type="subunit">
    <text evidence="10">Forms a cyclic heterotetrameric complex composed of two molecules of XerC and two molecules of XerD.</text>
</comment>
<evidence type="ECO:0000256" key="2">
    <source>
        <dbReference type="ARBA" id="ARBA00006657"/>
    </source>
</evidence>
<evidence type="ECO:0000313" key="15">
    <source>
        <dbReference type="EMBL" id="MRJ47893.1"/>
    </source>
</evidence>
<evidence type="ECO:0000256" key="9">
    <source>
        <dbReference type="ARBA" id="ARBA00023306"/>
    </source>
</evidence>
<comment type="similarity">
    <text evidence="2 10">Belongs to the 'phage' integrase family. XerC subfamily.</text>
</comment>
<dbReference type="GO" id="GO:0007059">
    <property type="term" value="P:chromosome segregation"/>
    <property type="evidence" value="ECO:0007669"/>
    <property type="project" value="UniProtKB-UniRule"/>
</dbReference>
<dbReference type="Gene3D" id="1.10.443.10">
    <property type="entry name" value="Intergrase catalytic core"/>
    <property type="match status" value="1"/>
</dbReference>
<protein>
    <recommendedName>
        <fullName evidence="10 11">Tyrosine recombinase XerC</fullName>
    </recommendedName>
</protein>
<dbReference type="GO" id="GO:0003677">
    <property type="term" value="F:DNA binding"/>
    <property type="evidence" value="ECO:0007669"/>
    <property type="project" value="UniProtKB-UniRule"/>
</dbReference>
<dbReference type="InterPro" id="IPR010998">
    <property type="entry name" value="Integrase_recombinase_N"/>
</dbReference>
<keyword evidence="6 10" id="KW-0229">DNA integration</keyword>
<feature type="active site" description="O-(3'-phospho-DNA)-tyrosine intermediate" evidence="10">
    <location>
        <position position="281"/>
    </location>
</feature>
<evidence type="ECO:0000256" key="5">
    <source>
        <dbReference type="ARBA" id="ARBA00022829"/>
    </source>
</evidence>
<comment type="function">
    <text evidence="10">Site-specific tyrosine recombinase, which acts by catalyzing the cutting and rejoining of the recombining DNA molecules. The XerC-XerD complex is essential to convert dimers of the bacterial chromosome into monomers to permit their segregation at cell division. It also contributes to the segregational stability of plasmids.</text>
</comment>
<dbReference type="InterPro" id="IPR011931">
    <property type="entry name" value="Recomb_XerC"/>
</dbReference>
<keyword evidence="3 10" id="KW-0963">Cytoplasm</keyword>
<feature type="domain" description="Core-binding (CB)" evidence="13">
    <location>
        <begin position="1"/>
        <end position="85"/>
    </location>
</feature>
<dbReference type="InterPro" id="IPR002104">
    <property type="entry name" value="Integrase_catalytic"/>
</dbReference>
<reference evidence="15 17" key="1">
    <citation type="submission" date="2019-11" db="EMBL/GenBank/DDBJ databases">
        <title>Characterisation of Fundicoccus ignavus gen. nov. sp. nov., a novel genus of the family Aerococcaceae from bulk tank milk.</title>
        <authorList>
            <person name="Siebert A."/>
            <person name="Huptas C."/>
            <person name="Wenning M."/>
            <person name="Scherer S."/>
            <person name="Doll E.V."/>
        </authorList>
    </citation>
    <scope>NUCLEOTIDE SEQUENCE [LARGE SCALE GENOMIC DNA]</scope>
    <source>
        <strain evidence="15 17">DSM 109652</strain>
    </source>
</reference>
<feature type="active site" evidence="10">
    <location>
        <position position="249"/>
    </location>
</feature>
<dbReference type="NCBIfam" id="NF040815">
    <property type="entry name" value="recomb_XerA_Arch"/>
    <property type="match status" value="1"/>
</dbReference>
<proteinExistence type="inferred from homology"/>
<evidence type="ECO:0000256" key="6">
    <source>
        <dbReference type="ARBA" id="ARBA00022908"/>
    </source>
</evidence>
<evidence type="ECO:0000256" key="8">
    <source>
        <dbReference type="ARBA" id="ARBA00023172"/>
    </source>
</evidence>
<evidence type="ECO:0000256" key="3">
    <source>
        <dbReference type="ARBA" id="ARBA00022490"/>
    </source>
</evidence>
<dbReference type="CDD" id="cd00798">
    <property type="entry name" value="INT_XerDC_C"/>
    <property type="match status" value="1"/>
</dbReference>
<keyword evidence="8 10" id="KW-0233">DNA recombination</keyword>
<keyword evidence="7 10" id="KW-0238">DNA-binding</keyword>
<dbReference type="GO" id="GO:0009037">
    <property type="term" value="F:tyrosine-based site-specific recombinase activity"/>
    <property type="evidence" value="ECO:0007669"/>
    <property type="project" value="UniProtKB-UniRule"/>
</dbReference>
<dbReference type="Gene3D" id="1.10.150.130">
    <property type="match status" value="1"/>
</dbReference>
<dbReference type="SUPFAM" id="SSF56349">
    <property type="entry name" value="DNA breaking-rejoining enzymes"/>
    <property type="match status" value="1"/>
</dbReference>
<dbReference type="PROSITE" id="PS51898">
    <property type="entry name" value="TYR_RECOMBINASE"/>
    <property type="match status" value="1"/>
</dbReference>
<evidence type="ECO:0000313" key="14">
    <source>
        <dbReference type="EMBL" id="MRI84692.1"/>
    </source>
</evidence>
<evidence type="ECO:0000256" key="11">
    <source>
        <dbReference type="NCBIfam" id="TIGR02224"/>
    </source>
</evidence>
<reference evidence="14 16" key="2">
    <citation type="submission" date="2019-11" db="EMBL/GenBank/DDBJ databases">
        <title>Characterisation of Fundicoccus ignavus gen. nov. sp. nov., a novel genus of the family Aerococcaceae isolated from bulk tank milk.</title>
        <authorList>
            <person name="Siebert A."/>
            <person name="Huptas C."/>
            <person name="Wenning M."/>
            <person name="Scherer S."/>
            <person name="Doll E.V."/>
        </authorList>
    </citation>
    <scope>NUCLEOTIDE SEQUENCE [LARGE SCALE GENOMIC DNA]</scope>
    <source>
        <strain evidence="14 16">WS4759</strain>
    </source>
</reference>
<dbReference type="AlphaFoldDB" id="A0A6I2GFW6"/>
<dbReference type="GO" id="GO:0006313">
    <property type="term" value="P:DNA transposition"/>
    <property type="evidence" value="ECO:0007669"/>
    <property type="project" value="UniProtKB-UniRule"/>
</dbReference>
<accession>A0A6I2GFW6</accession>
<dbReference type="RefSeq" id="WP_153832957.1">
    <property type="nucleotide sequence ID" value="NZ_WJQS01000002.1"/>
</dbReference>
<feature type="domain" description="Tyr recombinase" evidence="12">
    <location>
        <begin position="106"/>
        <end position="294"/>
    </location>
</feature>
<dbReference type="Proteomes" id="UP000440066">
    <property type="component" value="Unassembled WGS sequence"/>
</dbReference>
<name>A0A6I2GFW6_9LACT</name>
<dbReference type="PANTHER" id="PTHR30349">
    <property type="entry name" value="PHAGE INTEGRASE-RELATED"/>
    <property type="match status" value="1"/>
</dbReference>
<dbReference type="InterPro" id="IPR011010">
    <property type="entry name" value="DNA_brk_join_enz"/>
</dbReference>
<dbReference type="PANTHER" id="PTHR30349:SF77">
    <property type="entry name" value="TYROSINE RECOMBINASE XERC"/>
    <property type="match status" value="1"/>
</dbReference>
<dbReference type="InterPro" id="IPR050090">
    <property type="entry name" value="Tyrosine_recombinase_XerCD"/>
</dbReference>
<dbReference type="InterPro" id="IPR044068">
    <property type="entry name" value="CB"/>
</dbReference>
<comment type="subcellular location">
    <subcellularLocation>
        <location evidence="1 10">Cytoplasm</location>
    </subcellularLocation>
</comment>
<organism evidence="14 16">
    <name type="scientific">Fundicoccus ignavus</name>
    <dbReference type="NCBI Taxonomy" id="2664442"/>
    <lineage>
        <taxon>Bacteria</taxon>
        <taxon>Bacillati</taxon>
        <taxon>Bacillota</taxon>
        <taxon>Bacilli</taxon>
        <taxon>Lactobacillales</taxon>
        <taxon>Aerococcaceae</taxon>
        <taxon>Fundicoccus</taxon>
    </lineage>
</organism>
<keyword evidence="4 10" id="KW-0132">Cell division</keyword>
<evidence type="ECO:0000259" key="13">
    <source>
        <dbReference type="PROSITE" id="PS51900"/>
    </source>
</evidence>
<feature type="active site" evidence="10">
    <location>
        <position position="147"/>
    </location>
</feature>
<keyword evidence="9 10" id="KW-0131">Cell cycle</keyword>
<dbReference type="EMBL" id="WJQT01000015">
    <property type="protein sequence ID" value="MRJ47893.1"/>
    <property type="molecule type" value="Genomic_DNA"/>
</dbReference>
<evidence type="ECO:0000256" key="4">
    <source>
        <dbReference type="ARBA" id="ARBA00022618"/>
    </source>
</evidence>
<keyword evidence="16" id="KW-1185">Reference proteome</keyword>
<dbReference type="EMBL" id="WJQS01000002">
    <property type="protein sequence ID" value="MRI84692.1"/>
    <property type="molecule type" value="Genomic_DNA"/>
</dbReference>
<evidence type="ECO:0000313" key="17">
    <source>
        <dbReference type="Proteomes" id="UP000440066"/>
    </source>
</evidence>
<dbReference type="Proteomes" id="UP000430975">
    <property type="component" value="Unassembled WGS sequence"/>
</dbReference>
<evidence type="ECO:0000259" key="12">
    <source>
        <dbReference type="PROSITE" id="PS51898"/>
    </source>
</evidence>
<evidence type="ECO:0000256" key="10">
    <source>
        <dbReference type="HAMAP-Rule" id="MF_01808"/>
    </source>
</evidence>
<dbReference type="NCBIfam" id="TIGR02224">
    <property type="entry name" value="recomb_XerC"/>
    <property type="match status" value="1"/>
</dbReference>
<dbReference type="HAMAP" id="MF_01808">
    <property type="entry name" value="Recomb_XerC_XerD"/>
    <property type="match status" value="1"/>
</dbReference>
<feature type="active site" evidence="10">
    <location>
        <position position="272"/>
    </location>
</feature>
<dbReference type="GO" id="GO:0051301">
    <property type="term" value="P:cell division"/>
    <property type="evidence" value="ECO:0007669"/>
    <property type="project" value="UniProtKB-UniRule"/>
</dbReference>
<dbReference type="InterPro" id="IPR013762">
    <property type="entry name" value="Integrase-like_cat_sf"/>
</dbReference>
<dbReference type="NCBIfam" id="NF001399">
    <property type="entry name" value="PRK00283.1"/>
    <property type="match status" value="1"/>
</dbReference>
<evidence type="ECO:0000256" key="7">
    <source>
        <dbReference type="ARBA" id="ARBA00023125"/>
    </source>
</evidence>
<comment type="caution">
    <text evidence="14">The sequence shown here is derived from an EMBL/GenBank/DDBJ whole genome shotgun (WGS) entry which is preliminary data.</text>
</comment>
<dbReference type="GO" id="GO:0005737">
    <property type="term" value="C:cytoplasm"/>
    <property type="evidence" value="ECO:0007669"/>
    <property type="project" value="UniProtKB-SubCell"/>
</dbReference>
<evidence type="ECO:0000256" key="1">
    <source>
        <dbReference type="ARBA" id="ARBA00004496"/>
    </source>
</evidence>
<gene>
    <name evidence="10 14" type="primary">xerC</name>
    <name evidence="15" type="ORF">GF867_09995</name>
    <name evidence="14" type="ORF">GIY09_02115</name>
</gene>
<feature type="active site" evidence="10">
    <location>
        <position position="246"/>
    </location>
</feature>